<sequence>MIVTQVWNGIKQQLYRSGKPNLEHGKEASRCAVLKNLKTHQLQAKKSIIKHTAGQLESAVAGISCSCTQASPPLTLTR</sequence>
<dbReference type="EMBL" id="BSYO01000014">
    <property type="protein sequence ID" value="GMH14875.1"/>
    <property type="molecule type" value="Genomic_DNA"/>
</dbReference>
<comment type="caution">
    <text evidence="1">The sequence shown here is derived from an EMBL/GenBank/DDBJ whole genome shotgun (WGS) entry which is preliminary data.</text>
</comment>
<protein>
    <submittedName>
        <fullName evidence="1">Uncharacterized protein</fullName>
    </submittedName>
</protein>
<evidence type="ECO:0000313" key="2">
    <source>
        <dbReference type="Proteomes" id="UP001279734"/>
    </source>
</evidence>
<dbReference type="AlphaFoldDB" id="A0AAD3SQ84"/>
<organism evidence="1 2">
    <name type="scientific">Nepenthes gracilis</name>
    <name type="common">Slender pitcher plant</name>
    <dbReference type="NCBI Taxonomy" id="150966"/>
    <lineage>
        <taxon>Eukaryota</taxon>
        <taxon>Viridiplantae</taxon>
        <taxon>Streptophyta</taxon>
        <taxon>Embryophyta</taxon>
        <taxon>Tracheophyta</taxon>
        <taxon>Spermatophyta</taxon>
        <taxon>Magnoliopsida</taxon>
        <taxon>eudicotyledons</taxon>
        <taxon>Gunneridae</taxon>
        <taxon>Pentapetalae</taxon>
        <taxon>Caryophyllales</taxon>
        <taxon>Nepenthaceae</taxon>
        <taxon>Nepenthes</taxon>
    </lineage>
</organism>
<gene>
    <name evidence="1" type="ORF">Nepgr_016716</name>
</gene>
<reference evidence="1" key="1">
    <citation type="submission" date="2023-05" db="EMBL/GenBank/DDBJ databases">
        <title>Nepenthes gracilis genome sequencing.</title>
        <authorList>
            <person name="Fukushima K."/>
        </authorList>
    </citation>
    <scope>NUCLEOTIDE SEQUENCE</scope>
    <source>
        <strain evidence="1">SING2019-196</strain>
    </source>
</reference>
<dbReference type="Proteomes" id="UP001279734">
    <property type="component" value="Unassembled WGS sequence"/>
</dbReference>
<name>A0AAD3SQ84_NEPGR</name>
<evidence type="ECO:0000313" key="1">
    <source>
        <dbReference type="EMBL" id="GMH14875.1"/>
    </source>
</evidence>
<proteinExistence type="predicted"/>
<keyword evidence="2" id="KW-1185">Reference proteome</keyword>
<accession>A0AAD3SQ84</accession>